<evidence type="ECO:0000313" key="1">
    <source>
        <dbReference type="EMBL" id="MEJ1248914.1"/>
    </source>
</evidence>
<dbReference type="Proteomes" id="UP001364472">
    <property type="component" value="Unassembled WGS sequence"/>
</dbReference>
<dbReference type="AlphaFoldDB" id="A0AAW9R4J2"/>
<organism evidence="1 2">
    <name type="scientific">Denitratimonas tolerans</name>
    <dbReference type="NCBI Taxonomy" id="1338420"/>
    <lineage>
        <taxon>Bacteria</taxon>
        <taxon>Pseudomonadati</taxon>
        <taxon>Pseudomonadota</taxon>
        <taxon>Gammaproteobacteria</taxon>
        <taxon>Lysobacterales</taxon>
        <taxon>Lysobacteraceae</taxon>
        <taxon>Denitratimonas</taxon>
    </lineage>
</organism>
<accession>A0AAW9R4J2</accession>
<gene>
    <name evidence="1" type="ORF">WB794_04380</name>
</gene>
<name>A0AAW9R4J2_9GAMM</name>
<protein>
    <submittedName>
        <fullName evidence="1">Uncharacterized protein</fullName>
    </submittedName>
</protein>
<keyword evidence="2" id="KW-1185">Reference proteome</keyword>
<sequence>MNLRHALAQHGFESNDDYEFALRCLFEAQAAHLRVLHVDGAAGRRKTAFATALARALEYPHILYHDFGQREPPPAPIHAVDEPPHEPTEAPMSAFERVVTEACAYSEGERTILILDQLQLADFADHIRLHAFAASGEWPHGSVSAVANPRHLLLALISEAPLYHSLARASFRIWTDAQRAFLEYRPQDYGLGEDARTLFQALAALFQRAGMSPTPGEFARVLEDVLVRARSEDQLRQVLYGRIEDAVREPLEAGVCAAELAATLDALTLYLGHDHIELG</sequence>
<dbReference type="EMBL" id="JBBDHC010000004">
    <property type="protein sequence ID" value="MEJ1248914.1"/>
    <property type="molecule type" value="Genomic_DNA"/>
</dbReference>
<dbReference type="RefSeq" id="WP_337334631.1">
    <property type="nucleotide sequence ID" value="NZ_JBBDHC010000004.1"/>
</dbReference>
<comment type="caution">
    <text evidence="1">The sequence shown here is derived from an EMBL/GenBank/DDBJ whole genome shotgun (WGS) entry which is preliminary data.</text>
</comment>
<evidence type="ECO:0000313" key="2">
    <source>
        <dbReference type="Proteomes" id="UP001364472"/>
    </source>
</evidence>
<reference evidence="1 2" key="1">
    <citation type="journal article" date="2016" name="Antonie Van Leeuwenhoek">
        <title>Denitratimonas tolerans gen. nov., sp. nov., a denitrifying bacterium isolated from a bioreactor for tannery wastewater treatment.</title>
        <authorList>
            <person name="Han S.I."/>
            <person name="Kim J.O."/>
            <person name="Lee Y.R."/>
            <person name="Ekpeghere K.I."/>
            <person name="Koh S.C."/>
            <person name="Whang K.S."/>
        </authorList>
    </citation>
    <scope>NUCLEOTIDE SEQUENCE [LARGE SCALE GENOMIC DNA]</scope>
    <source>
        <strain evidence="1 2">KACC 17565</strain>
    </source>
</reference>
<proteinExistence type="predicted"/>